<dbReference type="AlphaFoldDB" id="A0A382LVG9"/>
<feature type="domain" description="Alanyl-transfer RNA synthetases family profile" evidence="12">
    <location>
        <begin position="1"/>
        <end position="332"/>
    </location>
</feature>
<evidence type="ECO:0000259" key="12">
    <source>
        <dbReference type="PROSITE" id="PS50860"/>
    </source>
</evidence>
<dbReference type="CDD" id="cd00673">
    <property type="entry name" value="AlaRS_core"/>
    <property type="match status" value="1"/>
</dbReference>
<evidence type="ECO:0000256" key="3">
    <source>
        <dbReference type="ARBA" id="ARBA00013168"/>
    </source>
</evidence>
<dbReference type="GO" id="GO:0006419">
    <property type="term" value="P:alanyl-tRNA aminoacylation"/>
    <property type="evidence" value="ECO:0007669"/>
    <property type="project" value="InterPro"/>
</dbReference>
<dbReference type="InterPro" id="IPR018164">
    <property type="entry name" value="Ala-tRNA-synth_IIc_N"/>
</dbReference>
<evidence type="ECO:0000256" key="6">
    <source>
        <dbReference type="ARBA" id="ARBA00022598"/>
    </source>
</evidence>
<dbReference type="EC" id="6.1.1.7" evidence="3"/>
<evidence type="ECO:0000256" key="2">
    <source>
        <dbReference type="ARBA" id="ARBA00008226"/>
    </source>
</evidence>
<keyword evidence="10" id="KW-0648">Protein biosynthesis</keyword>
<dbReference type="Pfam" id="PF01411">
    <property type="entry name" value="tRNA-synt_2c"/>
    <property type="match status" value="1"/>
</dbReference>
<evidence type="ECO:0000256" key="10">
    <source>
        <dbReference type="ARBA" id="ARBA00022917"/>
    </source>
</evidence>
<dbReference type="InterPro" id="IPR018162">
    <property type="entry name" value="Ala-tRNA-ligase_IIc_anticod-bd"/>
</dbReference>
<evidence type="ECO:0000256" key="9">
    <source>
        <dbReference type="ARBA" id="ARBA00022884"/>
    </source>
</evidence>
<gene>
    <name evidence="13" type="ORF">METZ01_LOCUS292191</name>
</gene>
<dbReference type="Gene3D" id="3.30.930.10">
    <property type="entry name" value="Bira Bifunctional Protein, Domain 2"/>
    <property type="match status" value="1"/>
</dbReference>
<feature type="non-terminal residue" evidence="13">
    <location>
        <position position="332"/>
    </location>
</feature>
<dbReference type="PANTHER" id="PTHR11777">
    <property type="entry name" value="ALANYL-TRNA SYNTHETASE"/>
    <property type="match status" value="1"/>
</dbReference>
<sequence length="332" mass="38324">MKSQDIRNAFIDFFKSKNHKFVRSSSVVPIDDPTLLFTNAGMNQFKPIFLDQKKADHARVVNSQKCIRVSGKHNDLEEVGIDNFHHTFFEMLGNWSFGDYYKAEAIKWAWELFTEVWGLDKNRLWVTVFYEDEEAYKLWPKVTDIDPARVLKCGKKDNFWEMGETGPCGPCSEIHYFIGEDLNKQSADDINSSDQFWELWNLVFIQNNRLDNGDLESLPAKHVDTGAGFERIASVLQKTYNNYTTDLFMPIIKQTEKLTRSKFVDNPAPFQVIADHIRMLGFSIADGCMPSNEGRGYVLRRIVRRAARFGRALGQEKPFIFNLTDVLCDIMG</sequence>
<organism evidence="13">
    <name type="scientific">marine metagenome</name>
    <dbReference type="NCBI Taxonomy" id="408172"/>
    <lineage>
        <taxon>unclassified sequences</taxon>
        <taxon>metagenomes</taxon>
        <taxon>ecological metagenomes</taxon>
    </lineage>
</organism>
<dbReference type="InterPro" id="IPR018165">
    <property type="entry name" value="Ala-tRNA-synth_IIc_core"/>
</dbReference>
<dbReference type="InterPro" id="IPR045864">
    <property type="entry name" value="aa-tRNA-synth_II/BPL/LPL"/>
</dbReference>
<dbReference type="SUPFAM" id="SSF55681">
    <property type="entry name" value="Class II aaRS and biotin synthetases"/>
    <property type="match status" value="1"/>
</dbReference>
<proteinExistence type="inferred from homology"/>
<keyword evidence="8" id="KW-0067">ATP-binding</keyword>
<keyword evidence="7" id="KW-0547">Nucleotide-binding</keyword>
<keyword evidence="6" id="KW-0436">Ligase</keyword>
<dbReference type="InterPro" id="IPR002318">
    <property type="entry name" value="Ala-tRNA-lgiase_IIc"/>
</dbReference>
<evidence type="ECO:0000256" key="1">
    <source>
        <dbReference type="ARBA" id="ARBA00001947"/>
    </source>
</evidence>
<dbReference type="FunFam" id="3.30.930.10:FF:000004">
    <property type="entry name" value="Alanine--tRNA ligase"/>
    <property type="match status" value="1"/>
</dbReference>
<dbReference type="PROSITE" id="PS50860">
    <property type="entry name" value="AA_TRNA_LIGASE_II_ALA"/>
    <property type="match status" value="1"/>
</dbReference>
<accession>A0A382LVG9</accession>
<dbReference type="PRINTS" id="PR00980">
    <property type="entry name" value="TRNASYNTHALA"/>
</dbReference>
<comment type="cofactor">
    <cofactor evidence="1">
        <name>Zn(2+)</name>
        <dbReference type="ChEBI" id="CHEBI:29105"/>
    </cofactor>
</comment>
<dbReference type="GO" id="GO:0000049">
    <property type="term" value="F:tRNA binding"/>
    <property type="evidence" value="ECO:0007669"/>
    <property type="project" value="UniProtKB-KW"/>
</dbReference>
<evidence type="ECO:0000256" key="11">
    <source>
        <dbReference type="ARBA" id="ARBA00023146"/>
    </source>
</evidence>
<keyword evidence="5" id="KW-0820">tRNA-binding</keyword>
<dbReference type="GO" id="GO:0002161">
    <property type="term" value="F:aminoacyl-tRNA deacylase activity"/>
    <property type="evidence" value="ECO:0007669"/>
    <property type="project" value="TreeGrafter"/>
</dbReference>
<dbReference type="InterPro" id="IPR050058">
    <property type="entry name" value="Ala-tRNA_ligase"/>
</dbReference>
<evidence type="ECO:0000256" key="4">
    <source>
        <dbReference type="ARBA" id="ARBA00017959"/>
    </source>
</evidence>
<evidence type="ECO:0000313" key="13">
    <source>
        <dbReference type="EMBL" id="SVC39337.1"/>
    </source>
</evidence>
<dbReference type="GO" id="GO:0004813">
    <property type="term" value="F:alanine-tRNA ligase activity"/>
    <property type="evidence" value="ECO:0007669"/>
    <property type="project" value="UniProtKB-EC"/>
</dbReference>
<keyword evidence="11" id="KW-0030">Aminoacyl-tRNA synthetase</keyword>
<dbReference type="EMBL" id="UINC01088798">
    <property type="protein sequence ID" value="SVC39337.1"/>
    <property type="molecule type" value="Genomic_DNA"/>
</dbReference>
<evidence type="ECO:0000256" key="7">
    <source>
        <dbReference type="ARBA" id="ARBA00022741"/>
    </source>
</evidence>
<dbReference type="SUPFAM" id="SSF101353">
    <property type="entry name" value="Putative anticodon-binding domain of alanyl-tRNA synthetase (AlaRS)"/>
    <property type="match status" value="1"/>
</dbReference>
<dbReference type="GO" id="GO:0005737">
    <property type="term" value="C:cytoplasm"/>
    <property type="evidence" value="ECO:0007669"/>
    <property type="project" value="InterPro"/>
</dbReference>
<dbReference type="PANTHER" id="PTHR11777:SF9">
    <property type="entry name" value="ALANINE--TRNA LIGASE, CYTOPLASMIC"/>
    <property type="match status" value="1"/>
</dbReference>
<dbReference type="GO" id="GO:0005524">
    <property type="term" value="F:ATP binding"/>
    <property type="evidence" value="ECO:0007669"/>
    <property type="project" value="UniProtKB-KW"/>
</dbReference>
<comment type="similarity">
    <text evidence="2">Belongs to the class-II aminoacyl-tRNA synthetase family.</text>
</comment>
<protein>
    <recommendedName>
        <fullName evidence="4">Alanine--tRNA ligase</fullName>
        <ecNumber evidence="3">6.1.1.7</ecNumber>
    </recommendedName>
</protein>
<keyword evidence="9" id="KW-0694">RNA-binding</keyword>
<reference evidence="13" key="1">
    <citation type="submission" date="2018-05" db="EMBL/GenBank/DDBJ databases">
        <authorList>
            <person name="Lanie J.A."/>
            <person name="Ng W.-L."/>
            <person name="Kazmierczak K.M."/>
            <person name="Andrzejewski T.M."/>
            <person name="Davidsen T.M."/>
            <person name="Wayne K.J."/>
            <person name="Tettelin H."/>
            <person name="Glass J.I."/>
            <person name="Rusch D."/>
            <person name="Podicherti R."/>
            <person name="Tsui H.-C.T."/>
            <person name="Winkler M.E."/>
        </authorList>
    </citation>
    <scope>NUCLEOTIDE SEQUENCE</scope>
</reference>
<evidence type="ECO:0000256" key="5">
    <source>
        <dbReference type="ARBA" id="ARBA00022555"/>
    </source>
</evidence>
<name>A0A382LVG9_9ZZZZ</name>
<evidence type="ECO:0000256" key="8">
    <source>
        <dbReference type="ARBA" id="ARBA00022840"/>
    </source>
</evidence>